<sequence length="111" mass="12432">MLRPTLLFTTLRQLWPRTTVSLNSAPDMSNPICPRASAQPRRVAHSNLLRFQNASILRASHRRLACDILLSMKRQGQLPVFNNPGSALHVCLFIKVHHILGSGTQVPTQSR</sequence>
<dbReference type="Proteomes" id="UP000620124">
    <property type="component" value="Unassembled WGS sequence"/>
</dbReference>
<comment type="caution">
    <text evidence="1">The sequence shown here is derived from an EMBL/GenBank/DDBJ whole genome shotgun (WGS) entry which is preliminary data.</text>
</comment>
<organism evidence="1 2">
    <name type="scientific">Mycena venus</name>
    <dbReference type="NCBI Taxonomy" id="2733690"/>
    <lineage>
        <taxon>Eukaryota</taxon>
        <taxon>Fungi</taxon>
        <taxon>Dikarya</taxon>
        <taxon>Basidiomycota</taxon>
        <taxon>Agaricomycotina</taxon>
        <taxon>Agaricomycetes</taxon>
        <taxon>Agaricomycetidae</taxon>
        <taxon>Agaricales</taxon>
        <taxon>Marasmiineae</taxon>
        <taxon>Mycenaceae</taxon>
        <taxon>Mycena</taxon>
    </lineage>
</organism>
<accession>A0A8H6Z3E2</accession>
<reference evidence="1" key="1">
    <citation type="submission" date="2020-05" db="EMBL/GenBank/DDBJ databases">
        <title>Mycena genomes resolve the evolution of fungal bioluminescence.</title>
        <authorList>
            <person name="Tsai I.J."/>
        </authorList>
    </citation>
    <scope>NUCLEOTIDE SEQUENCE</scope>
    <source>
        <strain evidence="1">CCC161011</strain>
    </source>
</reference>
<name>A0A8H6Z3E2_9AGAR</name>
<keyword evidence="2" id="KW-1185">Reference proteome</keyword>
<proteinExistence type="predicted"/>
<protein>
    <submittedName>
        <fullName evidence="1">Uncharacterized protein</fullName>
    </submittedName>
</protein>
<dbReference type="AlphaFoldDB" id="A0A8H6Z3E2"/>
<dbReference type="EMBL" id="JACAZI010000001">
    <property type="protein sequence ID" value="KAF7371868.1"/>
    <property type="molecule type" value="Genomic_DNA"/>
</dbReference>
<gene>
    <name evidence="1" type="ORF">MVEN_00044000</name>
</gene>
<evidence type="ECO:0000313" key="2">
    <source>
        <dbReference type="Proteomes" id="UP000620124"/>
    </source>
</evidence>
<evidence type="ECO:0000313" key="1">
    <source>
        <dbReference type="EMBL" id="KAF7371868.1"/>
    </source>
</evidence>